<evidence type="ECO:0000313" key="3">
    <source>
        <dbReference type="Proteomes" id="UP001054837"/>
    </source>
</evidence>
<evidence type="ECO:0000313" key="2">
    <source>
        <dbReference type="EMBL" id="GIY54071.1"/>
    </source>
</evidence>
<comment type="caution">
    <text evidence="2">The sequence shown here is derived from an EMBL/GenBank/DDBJ whole genome shotgun (WGS) entry which is preliminary data.</text>
</comment>
<sequence length="223" mass="25854">MSVPKMMFVTAVPFGLARFQSNVSKTVLNIAESCRIVDNDMRILPRLKSPLKRTSTTNSRMLKKRNKIFHNRQSTHASSEKIKLQKDFLDQMLLDINMEKMRLFLENEDLKLKCSSLEEENHSLQLQLQASQSSQNKKSQMCEETFKYASLVSIPQPKDWVLPQIFTILMIALAEVLNNFQLKPLIAFPLLKMYYISSSWIKSVMPQTGMMKQMCLSPLYHKT</sequence>
<reference evidence="2 3" key="1">
    <citation type="submission" date="2021-06" db="EMBL/GenBank/DDBJ databases">
        <title>Caerostris darwini draft genome.</title>
        <authorList>
            <person name="Kono N."/>
            <person name="Arakawa K."/>
        </authorList>
    </citation>
    <scope>NUCLEOTIDE SEQUENCE [LARGE SCALE GENOMIC DNA]</scope>
</reference>
<gene>
    <name evidence="2" type="ORF">CDAR_365281</name>
</gene>
<accession>A0AAV4U8I2</accession>
<organism evidence="2 3">
    <name type="scientific">Caerostris darwini</name>
    <dbReference type="NCBI Taxonomy" id="1538125"/>
    <lineage>
        <taxon>Eukaryota</taxon>
        <taxon>Metazoa</taxon>
        <taxon>Ecdysozoa</taxon>
        <taxon>Arthropoda</taxon>
        <taxon>Chelicerata</taxon>
        <taxon>Arachnida</taxon>
        <taxon>Araneae</taxon>
        <taxon>Araneomorphae</taxon>
        <taxon>Entelegynae</taxon>
        <taxon>Araneoidea</taxon>
        <taxon>Araneidae</taxon>
        <taxon>Caerostris</taxon>
    </lineage>
</organism>
<proteinExistence type="predicted"/>
<dbReference type="Proteomes" id="UP001054837">
    <property type="component" value="Unassembled WGS sequence"/>
</dbReference>
<keyword evidence="1" id="KW-0175">Coiled coil</keyword>
<name>A0AAV4U8I2_9ARAC</name>
<dbReference type="EMBL" id="BPLQ01010867">
    <property type="protein sequence ID" value="GIY54071.1"/>
    <property type="molecule type" value="Genomic_DNA"/>
</dbReference>
<dbReference type="AlphaFoldDB" id="A0AAV4U8I2"/>
<evidence type="ECO:0000256" key="1">
    <source>
        <dbReference type="SAM" id="Coils"/>
    </source>
</evidence>
<keyword evidence="3" id="KW-1185">Reference proteome</keyword>
<protein>
    <submittedName>
        <fullName evidence="2">Uncharacterized protein</fullName>
    </submittedName>
</protein>
<feature type="coiled-coil region" evidence="1">
    <location>
        <begin position="100"/>
        <end position="134"/>
    </location>
</feature>